<reference evidence="2 3" key="1">
    <citation type="submission" date="2019-03" db="EMBL/GenBank/DDBJ databases">
        <title>Genomic Encyclopedia of Type Strains, Phase IV (KMG-IV): sequencing the most valuable type-strain genomes for metagenomic binning, comparative biology and taxonomic classification.</title>
        <authorList>
            <person name="Goeker M."/>
        </authorList>
    </citation>
    <scope>NUCLEOTIDE SEQUENCE [LARGE SCALE GENOMIC DNA]</scope>
    <source>
        <strain evidence="2 3">DSM 45934</strain>
    </source>
</reference>
<comment type="caution">
    <text evidence="2">The sequence shown here is derived from an EMBL/GenBank/DDBJ whole genome shotgun (WGS) entry which is preliminary data.</text>
</comment>
<organism evidence="2 3">
    <name type="scientific">Actinocrispum wychmicini</name>
    <dbReference type="NCBI Taxonomy" id="1213861"/>
    <lineage>
        <taxon>Bacteria</taxon>
        <taxon>Bacillati</taxon>
        <taxon>Actinomycetota</taxon>
        <taxon>Actinomycetes</taxon>
        <taxon>Pseudonocardiales</taxon>
        <taxon>Pseudonocardiaceae</taxon>
        <taxon>Actinocrispum</taxon>
    </lineage>
</organism>
<evidence type="ECO:0000313" key="2">
    <source>
        <dbReference type="EMBL" id="TCO54725.1"/>
    </source>
</evidence>
<evidence type="ECO:0000313" key="3">
    <source>
        <dbReference type="Proteomes" id="UP000295680"/>
    </source>
</evidence>
<keyword evidence="1" id="KW-0732">Signal</keyword>
<dbReference type="AlphaFoldDB" id="A0A4R2JKM6"/>
<feature type="signal peptide" evidence="1">
    <location>
        <begin position="1"/>
        <end position="34"/>
    </location>
</feature>
<sequence>MASTREVVGRWRRRVVLVVLTLVAATVTQGTASASVADCPAPSWIRVIQSNSNGSFTDQGNQVNSYEPGRTLTISISNPGLRYAAHTGDVKPRTNALFEYFDQFGNREFLHQTQLSRANGVIHHEPEVRSIPFGPGAHLTIYGTYTDECGLGTRTVFLGYMDVVD</sequence>
<proteinExistence type="predicted"/>
<dbReference type="Proteomes" id="UP000295680">
    <property type="component" value="Unassembled WGS sequence"/>
</dbReference>
<keyword evidence="3" id="KW-1185">Reference proteome</keyword>
<name>A0A4R2JKM6_9PSEU</name>
<feature type="chain" id="PRO_5020877882" evidence="1">
    <location>
        <begin position="35"/>
        <end position="165"/>
    </location>
</feature>
<evidence type="ECO:0000256" key="1">
    <source>
        <dbReference type="SAM" id="SignalP"/>
    </source>
</evidence>
<accession>A0A4R2JKM6</accession>
<gene>
    <name evidence="2" type="ORF">EV192_10813</name>
</gene>
<protein>
    <submittedName>
        <fullName evidence="2">Uncharacterized protein</fullName>
    </submittedName>
</protein>
<dbReference type="EMBL" id="SLWS01000008">
    <property type="protein sequence ID" value="TCO54725.1"/>
    <property type="molecule type" value="Genomic_DNA"/>
</dbReference>